<evidence type="ECO:0000256" key="1">
    <source>
        <dbReference type="PROSITE-ProRule" id="PRU10141"/>
    </source>
</evidence>
<comment type="caution">
    <text evidence="2">The sequence shown here is derived from an EMBL/GenBank/DDBJ whole genome shotgun (WGS) entry which is preliminary data.</text>
</comment>
<evidence type="ECO:0000313" key="3">
    <source>
        <dbReference type="Proteomes" id="UP000886520"/>
    </source>
</evidence>
<protein>
    <recommendedName>
        <fullName evidence="4">Protein kinase domain-containing protein</fullName>
    </recommendedName>
</protein>
<organism evidence="2 3">
    <name type="scientific">Adiantum capillus-veneris</name>
    <name type="common">Maidenhair fern</name>
    <dbReference type="NCBI Taxonomy" id="13818"/>
    <lineage>
        <taxon>Eukaryota</taxon>
        <taxon>Viridiplantae</taxon>
        <taxon>Streptophyta</taxon>
        <taxon>Embryophyta</taxon>
        <taxon>Tracheophyta</taxon>
        <taxon>Polypodiopsida</taxon>
        <taxon>Polypodiidae</taxon>
        <taxon>Polypodiales</taxon>
        <taxon>Pteridineae</taxon>
        <taxon>Pteridaceae</taxon>
        <taxon>Vittarioideae</taxon>
        <taxon>Adiantum</taxon>
    </lineage>
</organism>
<feature type="binding site" evidence="1">
    <location>
        <position position="74"/>
    </location>
    <ligand>
        <name>ATP</name>
        <dbReference type="ChEBI" id="CHEBI:30616"/>
    </ligand>
</feature>
<keyword evidence="1" id="KW-0547">Nucleotide-binding</keyword>
<accession>A0A9D4ZQ43</accession>
<name>A0A9D4ZQ43_ADICA</name>
<dbReference type="EMBL" id="JABFUD020000002">
    <property type="protein sequence ID" value="KAI5083769.1"/>
    <property type="molecule type" value="Genomic_DNA"/>
</dbReference>
<dbReference type="Proteomes" id="UP000886520">
    <property type="component" value="Chromosome 3"/>
</dbReference>
<reference evidence="2" key="1">
    <citation type="submission" date="2021-01" db="EMBL/GenBank/DDBJ databases">
        <title>Adiantum capillus-veneris genome.</title>
        <authorList>
            <person name="Fang Y."/>
            <person name="Liao Q."/>
        </authorList>
    </citation>
    <scope>NUCLEOTIDE SEQUENCE</scope>
    <source>
        <strain evidence="2">H3</strain>
        <tissue evidence="2">Leaf</tissue>
    </source>
</reference>
<dbReference type="InterPro" id="IPR017441">
    <property type="entry name" value="Protein_kinase_ATP_BS"/>
</dbReference>
<dbReference type="GO" id="GO:0005524">
    <property type="term" value="F:ATP binding"/>
    <property type="evidence" value="ECO:0007669"/>
    <property type="project" value="UniProtKB-UniRule"/>
</dbReference>
<evidence type="ECO:0008006" key="4">
    <source>
        <dbReference type="Google" id="ProtNLM"/>
    </source>
</evidence>
<evidence type="ECO:0000313" key="2">
    <source>
        <dbReference type="EMBL" id="KAI5083769.1"/>
    </source>
</evidence>
<proteinExistence type="predicted"/>
<dbReference type="PROSITE" id="PS00107">
    <property type="entry name" value="PROTEIN_KINASE_ATP"/>
    <property type="match status" value="1"/>
</dbReference>
<keyword evidence="3" id="KW-1185">Reference proteome</keyword>
<sequence length="100" mass="11074">MRPVKAIKVMPKEIASRRNLMEEDITVPLYGEEDLPKIPMGDMEDLGISGRVIGCGKYGNVVEGEAKGVKLALKLFDLRFEQAAIALVIEQTAYKRLLAL</sequence>
<gene>
    <name evidence="2" type="ORF">GOP47_0003512</name>
</gene>
<dbReference type="AlphaFoldDB" id="A0A9D4ZQ43"/>
<keyword evidence="1" id="KW-0067">ATP-binding</keyword>